<evidence type="ECO:0000256" key="9">
    <source>
        <dbReference type="PIRSR" id="PIRSR605076-1"/>
    </source>
</evidence>
<evidence type="ECO:0000256" key="7">
    <source>
        <dbReference type="ARBA" id="ARBA00022989"/>
    </source>
</evidence>
<evidence type="ECO:0000256" key="2">
    <source>
        <dbReference type="ARBA" id="ARBA00010413"/>
    </source>
</evidence>
<feature type="binding site" evidence="10">
    <location>
        <begin position="208"/>
        <end position="210"/>
    </location>
    <ligand>
        <name>UDP-N-acetyl-alpha-D-galactosamine</name>
        <dbReference type="ChEBI" id="CHEBI:67138"/>
    </ligand>
</feature>
<feature type="binding site" evidence="11">
    <location>
        <position position="208"/>
    </location>
    <ligand>
        <name>Mn(2+)</name>
        <dbReference type="ChEBI" id="CHEBI:29035"/>
    </ligand>
</feature>
<feature type="binding site" evidence="10">
    <location>
        <position position="242"/>
    </location>
    <ligand>
        <name>an alpha-L-fucosyl-(1-&gt;2)-beta-D-galactosyl derivative</name>
        <dbReference type="ChEBI" id="CHEBI:140327"/>
    </ligand>
</feature>
<name>A0AAJ7U3J9_PETMA</name>
<evidence type="ECO:0000256" key="5">
    <source>
        <dbReference type="ARBA" id="ARBA00022692"/>
    </source>
</evidence>
<keyword evidence="8 12" id="KW-0472">Membrane</keyword>
<dbReference type="InterPro" id="IPR005076">
    <property type="entry name" value="Glyco_trans_6"/>
</dbReference>
<feature type="binding site" evidence="10">
    <location>
        <position position="300"/>
    </location>
    <ligand>
        <name>an alpha-L-fucosyl-(1-&gt;2)-beta-D-galactosyl derivative</name>
        <dbReference type="ChEBI" id="CHEBI:140327"/>
    </ligand>
</feature>
<proteinExistence type="inferred from homology"/>
<organism evidence="13 14">
    <name type="scientific">Petromyzon marinus</name>
    <name type="common">Sea lamprey</name>
    <dbReference type="NCBI Taxonomy" id="7757"/>
    <lineage>
        <taxon>Eukaryota</taxon>
        <taxon>Metazoa</taxon>
        <taxon>Chordata</taxon>
        <taxon>Craniata</taxon>
        <taxon>Vertebrata</taxon>
        <taxon>Cyclostomata</taxon>
        <taxon>Hyperoartia</taxon>
        <taxon>Petromyzontiformes</taxon>
        <taxon>Petromyzontidae</taxon>
        <taxon>Petromyzon</taxon>
    </lineage>
</organism>
<feature type="binding site" evidence="10">
    <location>
        <position position="121"/>
    </location>
    <ligand>
        <name>UDP-N-acetyl-alpha-D-galactosamine</name>
        <dbReference type="ChEBI" id="CHEBI:67138"/>
    </ligand>
</feature>
<reference evidence="14" key="1">
    <citation type="submission" date="2025-08" db="UniProtKB">
        <authorList>
            <consortium name="RefSeq"/>
        </authorList>
    </citation>
    <scope>IDENTIFICATION</scope>
    <source>
        <tissue evidence="14">Sperm</tissue>
    </source>
</reference>
<dbReference type="GeneID" id="116953205"/>
<comment type="cofactor">
    <cofactor evidence="11">
        <name>Mn(2+)</name>
        <dbReference type="ChEBI" id="CHEBI:29035"/>
    </cofactor>
    <text evidence="11">Binds 1 Mn(2+) ion per subunit.</text>
</comment>
<feature type="active site" description="Nucleophile" evidence="9">
    <location>
        <position position="300"/>
    </location>
</feature>
<keyword evidence="5 12" id="KW-0812">Transmembrane</keyword>
<feature type="binding site" evidence="10">
    <location>
        <position position="323"/>
    </location>
    <ligand>
        <name>an alpha-L-fucosyl-(1-&gt;2)-beta-D-galactosyl derivative</name>
        <dbReference type="ChEBI" id="CHEBI:140327"/>
    </ligand>
</feature>
<feature type="transmembrane region" description="Helical" evidence="12">
    <location>
        <begin position="12"/>
        <end position="30"/>
    </location>
</feature>
<dbReference type="SUPFAM" id="SSF53448">
    <property type="entry name" value="Nucleotide-diphospho-sugar transferases"/>
    <property type="match status" value="1"/>
</dbReference>
<evidence type="ECO:0000256" key="10">
    <source>
        <dbReference type="PIRSR" id="PIRSR605076-2"/>
    </source>
</evidence>
<comment type="subcellular location">
    <subcellularLocation>
        <location evidence="1">Membrane</location>
        <topology evidence="1">Single-pass type II membrane protein</topology>
    </subcellularLocation>
</comment>
<keyword evidence="11" id="KW-0479">Metal-binding</keyword>
<keyword evidence="13" id="KW-1185">Reference proteome</keyword>
<accession>A0AAJ7U3J9</accession>
<evidence type="ECO:0000256" key="3">
    <source>
        <dbReference type="ARBA" id="ARBA00022676"/>
    </source>
</evidence>
<evidence type="ECO:0000256" key="12">
    <source>
        <dbReference type="SAM" id="Phobius"/>
    </source>
</evidence>
<evidence type="ECO:0000256" key="8">
    <source>
        <dbReference type="ARBA" id="ARBA00023136"/>
    </source>
</evidence>
<dbReference type="AlphaFoldDB" id="A0AAJ7U3J9"/>
<evidence type="ECO:0000313" key="13">
    <source>
        <dbReference type="Proteomes" id="UP001318040"/>
    </source>
</evidence>
<dbReference type="GO" id="GO:0046872">
    <property type="term" value="F:metal ion binding"/>
    <property type="evidence" value="ECO:0007669"/>
    <property type="project" value="UniProtKB-KW"/>
</dbReference>
<gene>
    <name evidence="14" type="primary">LOC116953205</name>
</gene>
<dbReference type="GO" id="GO:0016020">
    <property type="term" value="C:membrane"/>
    <property type="evidence" value="ECO:0007669"/>
    <property type="project" value="UniProtKB-SubCell"/>
</dbReference>
<evidence type="ECO:0000256" key="6">
    <source>
        <dbReference type="ARBA" id="ARBA00022968"/>
    </source>
</evidence>
<sequence>MAMSGTLQRMLILLMLIIGSFTFGFIMHAARTGNFYMEAITIALQSPFHTPRIETNIDNRDHPVSVPDSMFNPRAREDVRTEAPWGAPIVWDGTFQPDRVDRLFEKRKARVALTVFALGRYLDKYLARFLTTAEKHFMVGHNVTYYAFVENASRVPNIEPLAPGRSLAIVEVEKRARWQDISMDRMKMIGDLIESTAARSHDYIFCFDVDQHFTARWGAEALGDTVALIQAWFFDQPPEAFTYERRPESVAYIAPGAGDFYYHAAVFGGRCAGVLNATRGIYAGITRDRDAGVEALWHDESHLNRYFMDHRPSKLLSPEYCWDPKIGMSQAIRLVRLEWAPKEYNALRENED</sequence>
<dbReference type="RefSeq" id="XP_032829059.1">
    <property type="nucleotide sequence ID" value="XM_032973168.1"/>
</dbReference>
<keyword evidence="7 12" id="KW-1133">Transmembrane helix</keyword>
<dbReference type="GO" id="GO:0016758">
    <property type="term" value="F:hexosyltransferase activity"/>
    <property type="evidence" value="ECO:0007669"/>
    <property type="project" value="InterPro"/>
</dbReference>
<keyword evidence="11" id="KW-0464">Manganese</keyword>
<dbReference type="Proteomes" id="UP001318040">
    <property type="component" value="Chromosome 50"/>
</dbReference>
<dbReference type="InterPro" id="IPR029044">
    <property type="entry name" value="Nucleotide-diphossugar_trans"/>
</dbReference>
<protein>
    <submittedName>
        <fullName evidence="14">N-acetyllactosaminide alpha-1,3-galactosyltransferase-like</fullName>
    </submittedName>
</protein>
<keyword evidence="3" id="KW-0328">Glycosyltransferase</keyword>
<dbReference type="Pfam" id="PF03414">
    <property type="entry name" value="Glyco_transf_6"/>
    <property type="match status" value="1"/>
</dbReference>
<evidence type="ECO:0000256" key="4">
    <source>
        <dbReference type="ARBA" id="ARBA00022679"/>
    </source>
</evidence>
<evidence type="ECO:0000256" key="1">
    <source>
        <dbReference type="ARBA" id="ARBA00004606"/>
    </source>
</evidence>
<dbReference type="GO" id="GO:0005794">
    <property type="term" value="C:Golgi apparatus"/>
    <property type="evidence" value="ECO:0007669"/>
    <property type="project" value="TreeGrafter"/>
</dbReference>
<evidence type="ECO:0000256" key="11">
    <source>
        <dbReference type="PIRSR" id="PIRSR605076-3"/>
    </source>
</evidence>
<dbReference type="FunFam" id="3.90.550.10:FF:000022">
    <property type="entry name" value="Histo-blood group ABO system transferase"/>
    <property type="match status" value="1"/>
</dbReference>
<comment type="similarity">
    <text evidence="2">Belongs to the glycosyltransferase 6 family.</text>
</comment>
<keyword evidence="4" id="KW-0808">Transferase</keyword>
<evidence type="ECO:0000313" key="14">
    <source>
        <dbReference type="RefSeq" id="XP_032829059.1"/>
    </source>
</evidence>
<dbReference type="KEGG" id="pmrn:116953205"/>
<dbReference type="PANTHER" id="PTHR10462:SF33">
    <property type="entry name" value="ALPHA-1,3-GALACTOSYLTRANSFERASE 2"/>
    <property type="match status" value="1"/>
</dbReference>
<dbReference type="Gene3D" id="3.90.550.10">
    <property type="entry name" value="Spore Coat Polysaccharide Biosynthesis Protein SpsA, Chain A"/>
    <property type="match status" value="1"/>
</dbReference>
<dbReference type="GO" id="GO:0005975">
    <property type="term" value="P:carbohydrate metabolic process"/>
    <property type="evidence" value="ECO:0007669"/>
    <property type="project" value="InterPro"/>
</dbReference>
<keyword evidence="6" id="KW-0735">Signal-anchor</keyword>
<dbReference type="GO" id="GO:0031982">
    <property type="term" value="C:vesicle"/>
    <property type="evidence" value="ECO:0007669"/>
    <property type="project" value="TreeGrafter"/>
</dbReference>
<feature type="binding site" evidence="11">
    <location>
        <position position="210"/>
    </location>
    <ligand>
        <name>Mn(2+)</name>
        <dbReference type="ChEBI" id="CHEBI:29035"/>
    </ligand>
</feature>
<dbReference type="PANTHER" id="PTHR10462">
    <property type="entry name" value="GLYCOSYLTRANSFERASE-RELATED"/>
    <property type="match status" value="1"/>
</dbReference>